<dbReference type="PROSITE" id="PS50020">
    <property type="entry name" value="WW_DOMAIN_2"/>
    <property type="match status" value="1"/>
</dbReference>
<feature type="transmembrane region" description="Helical" evidence="5">
    <location>
        <begin position="1875"/>
        <end position="1901"/>
    </location>
</feature>
<reference evidence="7 8" key="1">
    <citation type="submission" date="2016-02" db="EMBL/GenBank/DDBJ databases">
        <title>Genome analysis of coral dinoflagellate symbionts highlights evolutionary adaptations to a symbiotic lifestyle.</title>
        <authorList>
            <person name="Aranda M."/>
            <person name="Li Y."/>
            <person name="Liew Y.J."/>
            <person name="Baumgarten S."/>
            <person name="Simakov O."/>
            <person name="Wilson M."/>
            <person name="Piel J."/>
            <person name="Ashoor H."/>
            <person name="Bougouffa S."/>
            <person name="Bajic V.B."/>
            <person name="Ryu T."/>
            <person name="Ravasi T."/>
            <person name="Bayer T."/>
            <person name="Micklem G."/>
            <person name="Kim H."/>
            <person name="Bhak J."/>
            <person name="Lajeunesse T.C."/>
            <person name="Voolstra C.R."/>
        </authorList>
    </citation>
    <scope>NUCLEOTIDE SEQUENCE [LARGE SCALE GENOMIC DNA]</scope>
    <source>
        <strain evidence="7 8">CCMP2467</strain>
    </source>
</reference>
<feature type="transmembrane region" description="Helical" evidence="5">
    <location>
        <begin position="1834"/>
        <end position="1855"/>
    </location>
</feature>
<dbReference type="Gene3D" id="3.60.40.10">
    <property type="entry name" value="PPM-type phosphatase domain"/>
    <property type="match status" value="1"/>
</dbReference>
<feature type="compositionally biased region" description="Basic and acidic residues" evidence="4">
    <location>
        <begin position="978"/>
        <end position="1022"/>
    </location>
</feature>
<evidence type="ECO:0000313" key="8">
    <source>
        <dbReference type="Proteomes" id="UP000186817"/>
    </source>
</evidence>
<dbReference type="PANTHER" id="PTHR11069:SF23">
    <property type="entry name" value="LYSOSOMAL ACID GLUCOSYLCERAMIDASE"/>
    <property type="match status" value="1"/>
</dbReference>
<dbReference type="PROSITE" id="PS50817">
    <property type="entry name" value="INTEIN_N_TER"/>
    <property type="match status" value="1"/>
</dbReference>
<feature type="compositionally biased region" description="Basic and acidic residues" evidence="4">
    <location>
        <begin position="1057"/>
        <end position="1068"/>
    </location>
</feature>
<comment type="similarity">
    <text evidence="1">Belongs to the glycosyl hydrolase 30 family.</text>
</comment>
<keyword evidence="8" id="KW-1185">Reference proteome</keyword>
<feature type="compositionally biased region" description="Acidic residues" evidence="4">
    <location>
        <begin position="965"/>
        <end position="977"/>
    </location>
</feature>
<feature type="transmembrane region" description="Helical" evidence="5">
    <location>
        <begin position="1799"/>
        <end position="1827"/>
    </location>
</feature>
<dbReference type="Pfam" id="PF02055">
    <property type="entry name" value="Glyco_hydro_30"/>
    <property type="match status" value="1"/>
</dbReference>
<dbReference type="SUPFAM" id="SSF51294">
    <property type="entry name" value="Hedgehog/intein (Hint) domain"/>
    <property type="match status" value="1"/>
</dbReference>
<evidence type="ECO:0000256" key="4">
    <source>
        <dbReference type="SAM" id="MobiDB-lite"/>
    </source>
</evidence>
<proteinExistence type="inferred from homology"/>
<sequence>MIVRHRAVSEAPVLQHCAMRPGMARDKWFLATVTEFDPSKKLLAEKSRGSRVNTMKMDKSWILPAGMPAVARASFASLDEGGGSALASENLRPLVQWRQQHRRTLEGFLCAAAFVQDRHVYTNCTDAPTPNGDHGILLCGSYGIQHGDGGKCHVRIDEEVNSVLSSFAQGKAKLVMKSDDQVKVVEIAEDTEMQGSPSEPTPMDMEIPVEATAVPFAVTLSLKGVRPCCPPLTPRMSCGKEALLPPGLPGSIDKRAANRAERLTQAELAEIFFSLKTRIALGGVQLQAPGHRALATAWTRARHEAGTPQGRGTFCRADCATIMPMDMIQDQHVATIAEEPPPWSYPDSQEEWKYQVVQLSGNGGSTQWAPMAWSVDRGFVFVDDFAWLLRKSNSNLMTRLCLLLLALGTKTLLAKVNTWLGFVIDPLGPCVQLAQNKHVLVEDFRDGKVMSASQIASAFGRLQWATALPAALLGLETACLTAGRPSTLIRALASLLLALVQNYKRGHRKGMIGPLTRAAPRNALRPLRCLAHGSFALRISLVSDNQLNVYSLLNDKSKKMPTSLILMEMFLQLHRHGMQIAPSQITRDFTTSADYLAHADFNCFTLDPQLPLEPILSQFTLVRSAPGEAVVASCLGFLLYGTGYLYLGLAPVVVRDSRTPAGSGATWIRIFCQVLIQTLHAGVTVLLWWTTMPPVRLLEEIRADLACTAKMGVWWLGAFCAWWVRPYKGRDPVALQERIWPALEEMHGFHCAAAIGCGHVMPQRHASKGRGIEAAADPRDVLPPGWIRVESRSKPGSFYYAHPATKRTQLERPVDPRYAQREKPKAVVEPQPAPAQDPVTVDDDAETLEEKQKREEERKAEQRAREEAEEKEREEVLLRARQRRAQQMLEEEKRRKEEEEQEEEERQRAAERRREKKAEAERLRKEMEDKEKMEAKDAEAPKPVALGRRDAAKVEAKRRKKAADADSDDGDEEITLEELEKWKASEEQHEREEAEAKRRKIEEEERRKAEAELAEKRKKAEFAEAVARARRMKSESSFHKQEELRRGPNANGQETPEPAKAEPAKAEPAKASSASAEAETAKAEPTKMAVPPPQALTQTQPPPPPQIQLNAQFPFQFPAMQAQVPRPPSPPPPPPPTPPTLANLLSGAVAKPDFGKLLKQPKPPAEEDPATGPQTGTVLWYNGRRKSGMVLTDRDSRRLRIPSHAAVMGGVAPPVPAGLMHGTRVNFMLDTSAPGDPVCVQVRPLPNQVGLSCGGDSQAGQKLVNEDRTIATDLQESLGHMVGIFDGHRGTYCADYLSQELPKTIVQHTRELVNQEAMRRGAAPGAPWEPLTEAWIGYVKLWPLFFLWIADIVLLVLVAEEVDLIRMGIIAGLEATDRNFLGLAQQYGFKDGAAAVVAIIMHGFQSSGSSVPAAPGGQARLFAAWSGTGHILLLRGRQVLRCTEILCQEFPSDGGPTMAAGWQFLVPQAIMLTIGTAIAGAQVGFAALKHAPPRASPGTAEADNSLSARQVLPALGSQIEAAEERLGAAGQGGNGTFDFTPGGKRKDAGGTSNSSSQTASNGTSEAFVLEGLPQKYSHDPACRANPGCIHLEGNCCPTWDGLNLGCCFEWQSAMQTPEYVDADALAAAPYRHATMRDPFSGVLEAETMQPIYLLPVTNGLKQLVVFFVFGFDIKLKPNFGTWRQKLFRWLGTSLSRVFIIGLAVNAFRHDVRKFMTRDEEESSRYNEVMILMAVWCISPNFTMGLGIWNQLRLQSPGAVFRRDIAQPRYHLLWTSRFYKDVRFPLCPGGARWLTISKQVYALFLLPYVMPVMFLEWLMTILFCYWIIFKSKLLCLVKCLQVHLLTLFCCLVWLVTLGNSGAEKIDKYWTTLWPFVYMYLVYVFASFVVPLMMAVLFGILIGAHPSQIWKGIGLFQETKRNKFGLLHAGVRALLAFTANDSDSETEVCPHLATHKGECVNPRLAWLEQWYNFIMPHRELQLEDDDRDLLIRLDVYRLSKDFKFKSNQKTTLGGAAIVRAQLQKLRESMETGYPGSPQSSDGMMSDLEDERGLQRGCFDVLVGEETCQDGDINIERDPFLQDLLEDIKKEAAQKNEKINVSLDDSEVQIVMLTIKSLAEVAVVQALTIFLVRTLTGENFSDFVNAMNITIQERHVMDWLHHLAHVGRETIGQVRLPNDPLQGEQSTDWVVLLQCLASNSEDHLVNRDDERRRLTGPAWAVVDGTFKFVGEGHRNVALDKVLAAAPEVQVTDLCPDDWAIVLATRGVFSAEIERRCANEEQEQEQERQRQRQRQPAAAAGARDSSKSQSFVASVNQAYKNLAKALESADLPESKVDISVRLHAAFKFMATCAPWGFHEEHFNMFQNIISALLAPKTGICDLLKAHKKVKKALNIMVRNLITRDNQIDDALHQPPGLHLKFLSSLRLAGDGSELEALLASPLLTPERFRDACRNVTLISCTAMLVELRAAYSDAAVTTDARECVPYLPFPGKSTFHAEYIKLRHSPAAHGHHVEHALAVQVPILKKYGYEVPLPEDVSWLARQFDFSEAPNNDLFRVKTHYVVLKLLRDIHGMLEAQKPLPQPVQWRFEPGLAVEVVQTCRDTGDRMQVKEPLPLTPDFDFQGTTIRVDIQQSDQVILGFGGAFTEASALVFQGSAAISTWSLGLHPDLQKEVLELYFGDLGIGYSLGRVHINSCDFSMGNYSFDDTPEDHDLVHFDYSVARDAKAVIPMIRGAQKLVRSSGGKLRLMASPWSPPAWMKMNGAMNGSHSPGLREDCRDAWARYFASWIDAYKQHGIQIWAVSVQNEPEHNAPWEACCYTAGEEAAFIAGHLGPTLQALHPEVGIFAFDHNKDRVQSGDSSCNPSRLPRVSSRQDHVHDWACQLFRDQAAVPFVRGIAFHWYAGDHFEKVRHTHEDFPSAVLLPSEACYERHRWKSGSSLLQGDWSFGEGYAHDILGDLNAGGAGWIDWNLLLNEDGGPNHVGNVCDAPVIASLTEQQIHLHPQFFFLGASALRFAHQREEYSPLYGSDAEDGLQAAAFVRPDGLVATVVLNAADLPVSFKLQMGGQAVKTSIPPHAIQTYLGLFPDQRSPAALAQGFRGMAELATQLRRAGDNAKMATDGFEELAKLSPAERYELLVLAVESCYMLLYIGYQIFLRQGLGLEARHSFPKPLAPVVICAVRSWRLFGCCPQCLRSRSSCRWVLDTAFHSFVMSWSGFMAGVYVAKTLLPGFSSRFVSGMYLGPTHFVFLLTVLGLTVLDRVQTLVASMLAFAFFAFPITAAIIHFFLEDQELTHDVVEMFIEQVTLLVAVVMLCLVRWLSWSDRLAHFRREESLKTGIIDEKLKRCHVEFAAQQLNDSMVRQDDQTSYLSGHGGHGFADCAQTAAEMARKSPPSAFSAPPNMDSLALLQSTSPRCDCLPMSATVHVDGGGKPASQLKIGDRVVCYDHLAGSIKLVEVDDCEVVTGPCKWSRVSLADGTAISVTADHPVRAVGEQAEGAGRGVAGLGGGRVIRAGDLKPGKDMLKILRLGAVPVEAVHTESDEQPRVRVNLKQSWRFSLFCSQGSGPESTSVAVESSSGLDGRHEQLLQVQNTFLNFPEEASQTGAVPGRRAWSDPGTAVPAAAPPPEAWCDPGEVPGMYQARMLCSLLPLVPQRKLLGQLQIDPWLSFVSFSEPLEDFSLLQPGAGGDAGTSGEFRDARAGAVGPAEAVPMQSPQLEVDEVLAGFFQQFQRGWKLLLEAVAWSKAPAYQSALHAHSRLVAVVGGHREGRQPSHPKAHQKRAHKQKQEEAAQSRCTVKK</sequence>
<feature type="compositionally biased region" description="Basic and acidic residues" evidence="4">
    <location>
        <begin position="1032"/>
        <end position="1046"/>
    </location>
</feature>
<evidence type="ECO:0000256" key="3">
    <source>
        <dbReference type="ARBA" id="ARBA00022801"/>
    </source>
</evidence>
<evidence type="ECO:0000256" key="2">
    <source>
        <dbReference type="ARBA" id="ARBA00022729"/>
    </source>
</evidence>
<dbReference type="Gene3D" id="2.60.40.1180">
    <property type="entry name" value="Golgi alpha-mannosidase II"/>
    <property type="match status" value="1"/>
</dbReference>
<evidence type="ECO:0000256" key="1">
    <source>
        <dbReference type="ARBA" id="ARBA00005382"/>
    </source>
</evidence>
<dbReference type="InterPro" id="IPR033452">
    <property type="entry name" value="GH30_C"/>
</dbReference>
<feature type="transmembrane region" description="Helical" evidence="5">
    <location>
        <begin position="3230"/>
        <end position="3253"/>
    </location>
</feature>
<comment type="caution">
    <text evidence="7">The sequence shown here is derived from an EMBL/GenBank/DDBJ whole genome shotgun (WGS) entry which is preliminary data.</text>
</comment>
<keyword evidence="5" id="KW-0812">Transmembrane</keyword>
<feature type="region of interest" description="Disordered" evidence="4">
    <location>
        <begin position="3600"/>
        <end position="3620"/>
    </location>
</feature>
<dbReference type="InterPro" id="IPR013780">
    <property type="entry name" value="Glyco_hydro_b"/>
</dbReference>
<feature type="compositionally biased region" description="Pro residues" evidence="4">
    <location>
        <begin position="1090"/>
        <end position="1106"/>
    </location>
</feature>
<protein>
    <submittedName>
        <fullName evidence="7">Glucosylceramidase</fullName>
    </submittedName>
</protein>
<dbReference type="InterPro" id="IPR033453">
    <property type="entry name" value="Glyco_hydro_30_TIM-barrel"/>
</dbReference>
<dbReference type="PANTHER" id="PTHR11069">
    <property type="entry name" value="GLUCOSYLCERAMIDASE"/>
    <property type="match status" value="1"/>
</dbReference>
<dbReference type="SUPFAM" id="SSF51045">
    <property type="entry name" value="WW domain"/>
    <property type="match status" value="1"/>
</dbReference>
<feature type="transmembrane region" description="Helical" evidence="5">
    <location>
        <begin position="1686"/>
        <end position="1707"/>
    </location>
</feature>
<dbReference type="GO" id="GO:0006680">
    <property type="term" value="P:glucosylceramide catabolic process"/>
    <property type="evidence" value="ECO:0007669"/>
    <property type="project" value="TreeGrafter"/>
</dbReference>
<evidence type="ECO:0000259" key="6">
    <source>
        <dbReference type="PROSITE" id="PS50020"/>
    </source>
</evidence>
<keyword evidence="3" id="KW-0378">Hydrolase</keyword>
<feature type="transmembrane region" description="Helical" evidence="5">
    <location>
        <begin position="1728"/>
        <end position="1748"/>
    </location>
</feature>
<dbReference type="InterPro" id="IPR036457">
    <property type="entry name" value="PPM-type-like_dom_sf"/>
</dbReference>
<feature type="region of interest" description="Disordered" evidence="4">
    <location>
        <begin position="1526"/>
        <end position="1563"/>
    </location>
</feature>
<dbReference type="SUPFAM" id="SSF51445">
    <property type="entry name" value="(Trans)glycosidases"/>
    <property type="match status" value="1"/>
</dbReference>
<dbReference type="Pfam" id="PF17189">
    <property type="entry name" value="Glyco_hydro_30C"/>
    <property type="match status" value="1"/>
</dbReference>
<feature type="compositionally biased region" description="Polar residues" evidence="4">
    <location>
        <begin position="1550"/>
        <end position="1563"/>
    </location>
</feature>
<feature type="compositionally biased region" description="Basic residues" evidence="4">
    <location>
        <begin position="3767"/>
        <end position="3778"/>
    </location>
</feature>
<feature type="compositionally biased region" description="Low complexity" evidence="4">
    <location>
        <begin position="2290"/>
        <end position="2299"/>
    </location>
</feature>
<gene>
    <name evidence="7" type="primary">GBA</name>
    <name evidence="7" type="ORF">AK812_SmicGene10045</name>
</gene>
<feature type="transmembrane region" description="Helical" evidence="5">
    <location>
        <begin position="3294"/>
        <end position="3315"/>
    </location>
</feature>
<feature type="transmembrane region" description="Helical" evidence="5">
    <location>
        <begin position="3260"/>
        <end position="3282"/>
    </location>
</feature>
<dbReference type="Proteomes" id="UP000186817">
    <property type="component" value="Unassembled WGS sequence"/>
</dbReference>
<dbReference type="Gene3D" id="2.170.16.10">
    <property type="entry name" value="Hedgehog/Intein (Hint) domain"/>
    <property type="match status" value="1"/>
</dbReference>
<dbReference type="EMBL" id="LSRX01000155">
    <property type="protein sequence ID" value="OLQ06676.1"/>
    <property type="molecule type" value="Genomic_DNA"/>
</dbReference>
<dbReference type="GO" id="GO:0016020">
    <property type="term" value="C:membrane"/>
    <property type="evidence" value="ECO:0007669"/>
    <property type="project" value="GOC"/>
</dbReference>
<feature type="compositionally biased region" description="Basic and acidic residues" evidence="4">
    <location>
        <begin position="808"/>
        <end position="826"/>
    </location>
</feature>
<dbReference type="SUPFAM" id="SSF81606">
    <property type="entry name" value="PP2C-like"/>
    <property type="match status" value="1"/>
</dbReference>
<feature type="transmembrane region" description="Helical" evidence="5">
    <location>
        <begin position="629"/>
        <end position="647"/>
    </location>
</feature>
<accession>A0A1Q9EGW0</accession>
<dbReference type="InterPro" id="IPR036844">
    <property type="entry name" value="Hint_dom_sf"/>
</dbReference>
<dbReference type="InterPro" id="IPR036020">
    <property type="entry name" value="WW_dom_sf"/>
</dbReference>
<keyword evidence="2" id="KW-0732">Signal</keyword>
<keyword evidence="5" id="KW-1133">Transmembrane helix</keyword>
<dbReference type="OrthoDB" id="2160638at2759"/>
<feature type="compositionally biased region" description="Pro residues" evidence="4">
    <location>
        <begin position="1125"/>
        <end position="1139"/>
    </location>
</feature>
<keyword evidence="5" id="KW-0472">Membrane</keyword>
<feature type="region of interest" description="Disordered" evidence="4">
    <location>
        <begin position="798"/>
        <end position="1179"/>
    </location>
</feature>
<dbReference type="InterPro" id="IPR001139">
    <property type="entry name" value="Glyco_hydro_30"/>
</dbReference>
<dbReference type="Gene3D" id="3.20.20.80">
    <property type="entry name" value="Glycosidases"/>
    <property type="match status" value="1"/>
</dbReference>
<feature type="transmembrane region" description="Helical" evidence="5">
    <location>
        <begin position="667"/>
        <end position="689"/>
    </location>
</feature>
<feature type="compositionally biased region" description="Basic and acidic residues" evidence="4">
    <location>
        <begin position="2276"/>
        <end position="2286"/>
    </location>
</feature>
<evidence type="ECO:0000313" key="7">
    <source>
        <dbReference type="EMBL" id="OLQ06676.1"/>
    </source>
</evidence>
<feature type="domain" description="WW" evidence="6">
    <location>
        <begin position="780"/>
        <end position="815"/>
    </location>
</feature>
<evidence type="ECO:0000256" key="5">
    <source>
        <dbReference type="SAM" id="Phobius"/>
    </source>
</evidence>
<feature type="compositionally biased region" description="Basic and acidic residues" evidence="4">
    <location>
        <begin position="848"/>
        <end position="878"/>
    </location>
</feature>
<organism evidence="7 8">
    <name type="scientific">Symbiodinium microadriaticum</name>
    <name type="common">Dinoflagellate</name>
    <name type="synonym">Zooxanthella microadriatica</name>
    <dbReference type="NCBI Taxonomy" id="2951"/>
    <lineage>
        <taxon>Eukaryota</taxon>
        <taxon>Sar</taxon>
        <taxon>Alveolata</taxon>
        <taxon>Dinophyceae</taxon>
        <taxon>Suessiales</taxon>
        <taxon>Symbiodiniaceae</taxon>
        <taxon>Symbiodinium</taxon>
    </lineage>
</organism>
<feature type="compositionally biased region" description="Basic and acidic residues" evidence="4">
    <location>
        <begin position="905"/>
        <end position="940"/>
    </location>
</feature>
<feature type="compositionally biased region" description="Low complexity" evidence="4">
    <location>
        <begin position="1107"/>
        <end position="1124"/>
    </location>
</feature>
<feature type="region of interest" description="Disordered" evidence="4">
    <location>
        <begin position="3761"/>
        <end position="3793"/>
    </location>
</feature>
<feature type="transmembrane region" description="Helical" evidence="5">
    <location>
        <begin position="1651"/>
        <end position="1671"/>
    </location>
</feature>
<dbReference type="InterPro" id="IPR001202">
    <property type="entry name" value="WW_dom"/>
</dbReference>
<dbReference type="InterPro" id="IPR017853">
    <property type="entry name" value="GH"/>
</dbReference>
<dbReference type="GO" id="GO:0016539">
    <property type="term" value="P:intein-mediated protein splicing"/>
    <property type="evidence" value="ECO:0007669"/>
    <property type="project" value="InterPro"/>
</dbReference>
<dbReference type="InterPro" id="IPR006141">
    <property type="entry name" value="Intein_N"/>
</dbReference>
<dbReference type="InterPro" id="IPR003587">
    <property type="entry name" value="Hint_dom_N"/>
</dbReference>
<feature type="compositionally biased region" description="Low complexity" evidence="4">
    <location>
        <begin position="1069"/>
        <end position="1078"/>
    </location>
</feature>
<feature type="region of interest" description="Disordered" evidence="4">
    <location>
        <begin position="2276"/>
        <end position="2305"/>
    </location>
</feature>
<name>A0A1Q9EGW0_SYMMI</name>
<dbReference type="GO" id="GO:0004348">
    <property type="term" value="F:glucosylceramidase activity"/>
    <property type="evidence" value="ECO:0007669"/>
    <property type="project" value="InterPro"/>
</dbReference>
<dbReference type="SMART" id="SM00306">
    <property type="entry name" value="HintN"/>
    <property type="match status" value="1"/>
</dbReference>